<organism evidence="8 9">
    <name type="scientific">Corynebacterium alimapuense</name>
    <dbReference type="NCBI Taxonomy" id="1576874"/>
    <lineage>
        <taxon>Bacteria</taxon>
        <taxon>Bacillati</taxon>
        <taxon>Actinomycetota</taxon>
        <taxon>Actinomycetes</taxon>
        <taxon>Mycobacteriales</taxon>
        <taxon>Corynebacteriaceae</taxon>
        <taxon>Corynebacterium</taxon>
    </lineage>
</organism>
<feature type="domain" description="DUF3817" evidence="7">
    <location>
        <begin position="6"/>
        <end position="86"/>
    </location>
</feature>
<dbReference type="RefSeq" id="WP_123047315.1">
    <property type="nucleotide sequence ID" value="NZ_PTJO01000003.1"/>
</dbReference>
<feature type="transmembrane region" description="Helical" evidence="6">
    <location>
        <begin position="39"/>
        <end position="60"/>
    </location>
</feature>
<dbReference type="InterPro" id="IPR023845">
    <property type="entry name" value="DUF3817_TM"/>
</dbReference>
<keyword evidence="2" id="KW-1003">Cell membrane</keyword>
<dbReference type="EMBL" id="PTJO01000003">
    <property type="protein sequence ID" value="RNE49268.1"/>
    <property type="molecule type" value="Genomic_DNA"/>
</dbReference>
<evidence type="ECO:0000259" key="7">
    <source>
        <dbReference type="Pfam" id="PF12823"/>
    </source>
</evidence>
<evidence type="ECO:0000256" key="5">
    <source>
        <dbReference type="ARBA" id="ARBA00023136"/>
    </source>
</evidence>
<gene>
    <name evidence="8" type="ORF">C5L39_02515</name>
</gene>
<name>A0A3M8K9Y5_9CORY</name>
<evidence type="ECO:0000256" key="3">
    <source>
        <dbReference type="ARBA" id="ARBA00022692"/>
    </source>
</evidence>
<sequence length="158" mass="17478">MTPKNLHRAAAGIEMFTWTLLIIAMILKYSGVTEAWVPVAGPIHGFGFLCFIVITVILWINNHWPIRLGLLGLFVSLIPWAALPFTVLADRAGRLEGGWRFRDTDEQPSTLPDHGLAQMVRHPVRTGLIVLVVIAIVFALLLTMGQPYDPDAIAETVN</sequence>
<dbReference type="OrthoDB" id="3396203at2"/>
<comment type="subcellular location">
    <subcellularLocation>
        <location evidence="1">Cell membrane</location>
        <topology evidence="1">Multi-pass membrane protein</topology>
    </subcellularLocation>
</comment>
<dbReference type="PANTHER" id="PTHR40077:SF1">
    <property type="entry name" value="MEMBRANE PROTEIN"/>
    <property type="match status" value="1"/>
</dbReference>
<evidence type="ECO:0000256" key="2">
    <source>
        <dbReference type="ARBA" id="ARBA00022475"/>
    </source>
</evidence>
<feature type="transmembrane region" description="Helical" evidence="6">
    <location>
        <begin position="128"/>
        <end position="148"/>
    </location>
</feature>
<accession>A0A3M8K9Y5</accession>
<feature type="transmembrane region" description="Helical" evidence="6">
    <location>
        <begin position="66"/>
        <end position="89"/>
    </location>
</feature>
<keyword evidence="4 6" id="KW-1133">Transmembrane helix</keyword>
<comment type="caution">
    <text evidence="8">The sequence shown here is derived from an EMBL/GenBank/DDBJ whole genome shotgun (WGS) entry which is preliminary data.</text>
</comment>
<protein>
    <recommendedName>
        <fullName evidence="7">DUF3817 domain-containing protein</fullName>
    </recommendedName>
</protein>
<dbReference type="PANTHER" id="PTHR40077">
    <property type="entry name" value="MEMBRANE PROTEIN-RELATED"/>
    <property type="match status" value="1"/>
</dbReference>
<proteinExistence type="predicted"/>
<keyword evidence="3 6" id="KW-0812">Transmembrane</keyword>
<dbReference type="Proteomes" id="UP000266975">
    <property type="component" value="Unassembled WGS sequence"/>
</dbReference>
<evidence type="ECO:0000256" key="6">
    <source>
        <dbReference type="SAM" id="Phobius"/>
    </source>
</evidence>
<evidence type="ECO:0000256" key="4">
    <source>
        <dbReference type="ARBA" id="ARBA00022989"/>
    </source>
</evidence>
<feature type="transmembrane region" description="Helical" evidence="6">
    <location>
        <begin position="6"/>
        <end position="27"/>
    </location>
</feature>
<evidence type="ECO:0000313" key="8">
    <source>
        <dbReference type="EMBL" id="RNE49268.1"/>
    </source>
</evidence>
<evidence type="ECO:0000313" key="9">
    <source>
        <dbReference type="Proteomes" id="UP000266975"/>
    </source>
</evidence>
<keyword evidence="5 6" id="KW-0472">Membrane</keyword>
<evidence type="ECO:0000256" key="1">
    <source>
        <dbReference type="ARBA" id="ARBA00004651"/>
    </source>
</evidence>
<dbReference type="AlphaFoldDB" id="A0A3M8K9Y5"/>
<reference evidence="8 9" key="1">
    <citation type="submission" date="2018-02" db="EMBL/GenBank/DDBJ databases">
        <title>Corynebacterium alimpuense sp. nov., a marine obligate actinomycete isolated from sediments of Valparaiso bay, Chile.</title>
        <authorList>
            <person name="Claverias F."/>
            <person name="Gonzales-Siles L."/>
            <person name="Salva-Serra F."/>
            <person name="Inganaes E."/>
            <person name="Molin K."/>
            <person name="Cumsille A."/>
            <person name="Undabarrena A."/>
            <person name="Couve E."/>
            <person name="Moore E.R.B."/>
            <person name="Gomila M."/>
            <person name="Camara B."/>
        </authorList>
    </citation>
    <scope>NUCLEOTIDE SEQUENCE [LARGE SCALE GENOMIC DNA]</scope>
    <source>
        <strain evidence="8 9">CCUG 69366</strain>
    </source>
</reference>
<dbReference type="Pfam" id="PF12823">
    <property type="entry name" value="DUF3817"/>
    <property type="match status" value="1"/>
</dbReference>
<dbReference type="GO" id="GO:0005886">
    <property type="term" value="C:plasma membrane"/>
    <property type="evidence" value="ECO:0007669"/>
    <property type="project" value="UniProtKB-SubCell"/>
</dbReference>
<dbReference type="NCBIfam" id="TIGR03954">
    <property type="entry name" value="integ_memb_HG"/>
    <property type="match status" value="1"/>
</dbReference>
<keyword evidence="9" id="KW-1185">Reference proteome</keyword>